<name>A0A1M6WSL6_9FIRM</name>
<dbReference type="InterPro" id="IPR029261">
    <property type="entry name" value="Transposase_Znf"/>
</dbReference>
<dbReference type="EMBL" id="FRAR01000034">
    <property type="protein sequence ID" value="SHK96762.1"/>
    <property type="molecule type" value="Genomic_DNA"/>
</dbReference>
<accession>A0A1M6WSL6</accession>
<dbReference type="Proteomes" id="UP000183997">
    <property type="component" value="Unassembled WGS sequence"/>
</dbReference>
<keyword evidence="2" id="KW-0863">Zinc-finger</keyword>
<dbReference type="RefSeq" id="WP_072917389.1">
    <property type="nucleotide sequence ID" value="NZ_FRAR01000034.1"/>
</dbReference>
<protein>
    <submittedName>
        <fullName evidence="2">Zinc-finger of transposase IS204/IS1001/IS1096/IS1165</fullName>
    </submittedName>
</protein>
<evidence type="ECO:0000313" key="3">
    <source>
        <dbReference type="Proteomes" id="UP000183997"/>
    </source>
</evidence>
<keyword evidence="2" id="KW-0479">Metal-binding</keyword>
<dbReference type="Pfam" id="PF14690">
    <property type="entry name" value="Zn_ribbon_ISL3"/>
    <property type="match status" value="1"/>
</dbReference>
<keyword evidence="3" id="KW-1185">Reference proteome</keyword>
<dbReference type="OrthoDB" id="287363at2"/>
<organism evidence="2 3">
    <name type="scientific">Desulforamulus aeronauticus DSM 10349</name>
    <dbReference type="NCBI Taxonomy" id="1121421"/>
    <lineage>
        <taxon>Bacteria</taxon>
        <taxon>Bacillati</taxon>
        <taxon>Bacillota</taxon>
        <taxon>Clostridia</taxon>
        <taxon>Eubacteriales</taxon>
        <taxon>Peptococcaceae</taxon>
        <taxon>Desulforamulus</taxon>
    </lineage>
</organism>
<evidence type="ECO:0000259" key="1">
    <source>
        <dbReference type="Pfam" id="PF14690"/>
    </source>
</evidence>
<gene>
    <name evidence="2" type="ORF">SAMN02745123_03752</name>
</gene>
<sequence length="146" mass="16921">MDAFIKLLDRNLEYVSHEIIDDTIYIRVVSIREEIVCPFCRQPSSKTHSHYDRSFQDLPIQNKKVIVILNNRKMFCHNPDCERTTFAETFEFLPTKAKKTKRLEDEIINLSINVSSLTASSILSTRVAKVGKSTICNLLKKRHANH</sequence>
<reference evidence="3" key="1">
    <citation type="submission" date="2016-11" db="EMBL/GenBank/DDBJ databases">
        <authorList>
            <person name="Varghese N."/>
            <person name="Submissions S."/>
        </authorList>
    </citation>
    <scope>NUCLEOTIDE SEQUENCE [LARGE SCALE GENOMIC DNA]</scope>
    <source>
        <strain evidence="3">DSM 10349</strain>
    </source>
</reference>
<evidence type="ECO:0000313" key="2">
    <source>
        <dbReference type="EMBL" id="SHK96762.1"/>
    </source>
</evidence>
<keyword evidence="2" id="KW-0862">Zinc</keyword>
<dbReference type="GO" id="GO:0008270">
    <property type="term" value="F:zinc ion binding"/>
    <property type="evidence" value="ECO:0007669"/>
    <property type="project" value="UniProtKB-KW"/>
</dbReference>
<dbReference type="AlphaFoldDB" id="A0A1M6WSL6"/>
<proteinExistence type="predicted"/>
<feature type="domain" description="Transposase IS204/IS1001/IS1096/IS1165 zinc-finger" evidence="1">
    <location>
        <begin position="34"/>
        <end position="78"/>
    </location>
</feature>
<dbReference type="STRING" id="1121421.SAMN02745123_03752"/>